<proteinExistence type="predicted"/>
<accession>A0A1E5L7T8</accession>
<sequence length="70" mass="8058">MNSGQPRLKVVEESSTGGNEKFEDTVTGEILTREQVIENIDKYSDYQVFTRNGKQFIRSMPDFNPDNNLE</sequence>
<dbReference type="EMBL" id="MJAT01000007">
    <property type="protein sequence ID" value="OEH86118.1"/>
    <property type="molecule type" value="Genomic_DNA"/>
</dbReference>
<evidence type="ECO:0000256" key="1">
    <source>
        <dbReference type="SAM" id="MobiDB-lite"/>
    </source>
</evidence>
<reference evidence="2 3" key="1">
    <citation type="submission" date="2016-09" db="EMBL/GenBank/DDBJ databases">
        <title>Desulfuribacillus arsenicus sp. nov., an obligately anaerobic, dissimilatory arsenic- and antimonate-reducing bacterium isolated from anoxic sediments.</title>
        <authorList>
            <person name="Abin C.A."/>
            <person name="Hollibaugh J.T."/>
        </authorList>
    </citation>
    <scope>NUCLEOTIDE SEQUENCE [LARGE SCALE GENOMIC DNA]</scope>
    <source>
        <strain evidence="2 3">MLFW-2</strain>
    </source>
</reference>
<gene>
    <name evidence="2" type="ORF">BHU72_14445</name>
</gene>
<keyword evidence="3" id="KW-1185">Reference proteome</keyword>
<dbReference type="AlphaFoldDB" id="A0A1E5L7T8"/>
<evidence type="ECO:0008006" key="4">
    <source>
        <dbReference type="Google" id="ProtNLM"/>
    </source>
</evidence>
<protein>
    <recommendedName>
        <fullName evidence="4">DUF3892 domain-containing protein</fullName>
    </recommendedName>
</protein>
<dbReference type="Pfam" id="PF13031">
    <property type="entry name" value="DUF3892"/>
    <property type="match status" value="1"/>
</dbReference>
<dbReference type="OrthoDB" id="9811333at2"/>
<name>A0A1E5L7T8_9FIRM</name>
<organism evidence="2 3">
    <name type="scientific">Desulfuribacillus stibiiarsenatis</name>
    <dbReference type="NCBI Taxonomy" id="1390249"/>
    <lineage>
        <taxon>Bacteria</taxon>
        <taxon>Bacillati</taxon>
        <taxon>Bacillota</taxon>
        <taxon>Desulfuribacillia</taxon>
        <taxon>Desulfuribacillales</taxon>
        <taxon>Desulfuribacillaceae</taxon>
        <taxon>Desulfuribacillus</taxon>
    </lineage>
</organism>
<dbReference type="Proteomes" id="UP000095255">
    <property type="component" value="Unassembled WGS sequence"/>
</dbReference>
<dbReference type="RefSeq" id="WP_069701545.1">
    <property type="nucleotide sequence ID" value="NZ_MJAT01000007.1"/>
</dbReference>
<feature type="region of interest" description="Disordered" evidence="1">
    <location>
        <begin position="1"/>
        <end position="25"/>
    </location>
</feature>
<comment type="caution">
    <text evidence="2">The sequence shown here is derived from an EMBL/GenBank/DDBJ whole genome shotgun (WGS) entry which is preliminary data.</text>
</comment>
<evidence type="ECO:0000313" key="2">
    <source>
        <dbReference type="EMBL" id="OEH86118.1"/>
    </source>
</evidence>
<evidence type="ECO:0000313" key="3">
    <source>
        <dbReference type="Proteomes" id="UP000095255"/>
    </source>
</evidence>
<dbReference type="InterPro" id="IPR024997">
    <property type="entry name" value="DUF3892"/>
</dbReference>